<evidence type="ECO:0000313" key="2">
    <source>
        <dbReference type="EMBL" id="SFK63477.1"/>
    </source>
</evidence>
<reference evidence="3" key="1">
    <citation type="submission" date="2016-10" db="EMBL/GenBank/DDBJ databases">
        <authorList>
            <person name="Varghese N."/>
            <person name="Submissions S."/>
        </authorList>
    </citation>
    <scope>NUCLEOTIDE SEQUENCE [LARGE SCALE GENOMIC DNA]</scope>
    <source>
        <strain evidence="3">Nm69</strain>
    </source>
</reference>
<evidence type="ECO:0000256" key="1">
    <source>
        <dbReference type="SAM" id="MobiDB-lite"/>
    </source>
</evidence>
<keyword evidence="3" id="KW-1185">Reference proteome</keyword>
<dbReference type="EMBL" id="FOSP01000011">
    <property type="protein sequence ID" value="SFK63477.1"/>
    <property type="molecule type" value="Genomic_DNA"/>
</dbReference>
<accession>A0A1I4B5N7</accession>
<organism evidence="2 3">
    <name type="scientific">Nitrosomonas aestuarii</name>
    <dbReference type="NCBI Taxonomy" id="52441"/>
    <lineage>
        <taxon>Bacteria</taxon>
        <taxon>Pseudomonadati</taxon>
        <taxon>Pseudomonadota</taxon>
        <taxon>Betaproteobacteria</taxon>
        <taxon>Nitrosomonadales</taxon>
        <taxon>Nitrosomonadaceae</taxon>
        <taxon>Nitrosomonas</taxon>
    </lineage>
</organism>
<dbReference type="OrthoDB" id="9152664at2"/>
<gene>
    <name evidence="2" type="ORF">SAMN05216302_101119</name>
</gene>
<feature type="region of interest" description="Disordered" evidence="1">
    <location>
        <begin position="204"/>
        <end position="243"/>
    </location>
</feature>
<protein>
    <submittedName>
        <fullName evidence="2">Uncharacterized protein</fullName>
    </submittedName>
</protein>
<dbReference type="AlphaFoldDB" id="A0A1I4B5N7"/>
<name>A0A1I4B5N7_9PROT</name>
<sequence>MLFPVKSAFGEYIGGFYNSLSPTTKGMTEFASRGLSKSIVWAPSRMVDTVQDMLSAWQRNDTDGTPTHPPDLPVMIAAMANDYTSTGRDVTRQITSDDELLVIFPDDVKERAFGVKVAAGDIRAQVAIFSHDEPTAKALAAQFALYIDSISNRRFYAKYEFAGYELEWPVQIEAPDVVAVPSPTESKNMAILAIDITLRASSPLFNAPKEGEPNDGKGTPGSDDDPAGYPVVVQVNSTREDTI</sequence>
<proteinExistence type="predicted"/>
<evidence type="ECO:0000313" key="3">
    <source>
        <dbReference type="Proteomes" id="UP000199533"/>
    </source>
</evidence>
<dbReference type="RefSeq" id="WP_090699068.1">
    <property type="nucleotide sequence ID" value="NZ_FOSP01000011.1"/>
</dbReference>
<dbReference type="Proteomes" id="UP000199533">
    <property type="component" value="Unassembled WGS sequence"/>
</dbReference>
<dbReference type="STRING" id="52441.SAMN05216302_101119"/>